<sequence>MSRCCPVSRARCPGALCPVPDINLNSPNKGLLADAMTDVPVDNAARSAAPEGLTLAEEEELRSELAKVEEEIGTLRQVLAAKERHCGELKRKLGLTPLDGLKQNLSKSWHDVQVSNAYVKTSEKLGEWNDKVTQSDLYLSASSTLEDWNEKLTQSEAYKKTQETLSQAGQKTSAALSNVGSVISRKLGDMRNSATFKSFEDRVGTIKGPVLSSGQLKMADQRQRSLSTSGESLYHVLGLDKNATSDDIKKSYRKLALKYHPDKNPDNPEAAEKFKEINNAHAILTDATKRNIYDKYGSLGLYVAEQFGEENVNTYFVLSSWWAKQVYKAKNQKNASPAELESSLMLVFSLNKSTLKNKKGELPIFEQSIEQLMVYEVISSGNGTKISWEWAPEVVAVGS</sequence>
<protein>
    <recommendedName>
        <fullName evidence="4">J domain-containing protein</fullName>
    </recommendedName>
</protein>
<name>A0ABQ9D9K1_9PASS</name>
<reference evidence="5" key="1">
    <citation type="submission" date="2019-10" db="EMBL/GenBank/DDBJ databases">
        <authorList>
            <person name="Soares A.E.R."/>
            <person name="Aleixo A."/>
            <person name="Schneider P."/>
            <person name="Miyaki C.Y."/>
            <person name="Schneider M.P."/>
            <person name="Mello C."/>
            <person name="Vasconcelos A.T.R."/>
        </authorList>
    </citation>
    <scope>NUCLEOTIDE SEQUENCE</scope>
    <source>
        <tissue evidence="5">Muscle</tissue>
    </source>
</reference>
<dbReference type="PANTHER" id="PTHR19307">
    <property type="entry name" value="TUMOR PROTEIN D52"/>
    <property type="match status" value="1"/>
</dbReference>
<dbReference type="InterPro" id="IPR001623">
    <property type="entry name" value="DnaJ_domain"/>
</dbReference>
<dbReference type="EMBL" id="WHWB01033754">
    <property type="protein sequence ID" value="KAJ7417475.1"/>
    <property type="molecule type" value="Genomic_DNA"/>
</dbReference>
<dbReference type="Pfam" id="PF04201">
    <property type="entry name" value="TPD52"/>
    <property type="match status" value="2"/>
</dbReference>
<evidence type="ECO:0000256" key="1">
    <source>
        <dbReference type="ARBA" id="ARBA00005702"/>
    </source>
</evidence>
<evidence type="ECO:0000313" key="5">
    <source>
        <dbReference type="EMBL" id="KAJ7417475.1"/>
    </source>
</evidence>
<comment type="similarity">
    <text evidence="1">Belongs to the TPD52 family.</text>
</comment>
<dbReference type="SUPFAM" id="SSF46565">
    <property type="entry name" value="Chaperone J-domain"/>
    <property type="match status" value="1"/>
</dbReference>
<keyword evidence="2 3" id="KW-0175">Coiled coil</keyword>
<evidence type="ECO:0000259" key="4">
    <source>
        <dbReference type="PROSITE" id="PS50076"/>
    </source>
</evidence>
<keyword evidence="6" id="KW-1185">Reference proteome</keyword>
<dbReference type="Gene3D" id="1.10.287.110">
    <property type="entry name" value="DnaJ domain"/>
    <property type="match status" value="1"/>
</dbReference>
<feature type="coiled-coil region" evidence="3">
    <location>
        <begin position="58"/>
        <end position="85"/>
    </location>
</feature>
<dbReference type="CDD" id="cd06257">
    <property type="entry name" value="DnaJ"/>
    <property type="match status" value="1"/>
</dbReference>
<dbReference type="PRINTS" id="PR00625">
    <property type="entry name" value="JDOMAIN"/>
</dbReference>
<proteinExistence type="inferred from homology"/>
<dbReference type="PROSITE" id="PS50076">
    <property type="entry name" value="DNAJ_2"/>
    <property type="match status" value="1"/>
</dbReference>
<dbReference type="PANTHER" id="PTHR19307:SF13">
    <property type="entry name" value="TUMOR PROTEIN D54"/>
    <property type="match status" value="1"/>
</dbReference>
<feature type="domain" description="J" evidence="4">
    <location>
        <begin position="232"/>
        <end position="297"/>
    </location>
</feature>
<accession>A0ABQ9D9K1</accession>
<gene>
    <name evidence="5" type="ORF">WISP_64231</name>
</gene>
<dbReference type="InterPro" id="IPR018253">
    <property type="entry name" value="DnaJ_domain_CS"/>
</dbReference>
<evidence type="ECO:0000256" key="2">
    <source>
        <dbReference type="ARBA" id="ARBA00023054"/>
    </source>
</evidence>
<evidence type="ECO:0000313" key="6">
    <source>
        <dbReference type="Proteomes" id="UP001145742"/>
    </source>
</evidence>
<dbReference type="Pfam" id="PF00226">
    <property type="entry name" value="DnaJ"/>
    <property type="match status" value="1"/>
</dbReference>
<organism evidence="5 6">
    <name type="scientific">Willisornis vidua</name>
    <name type="common">Xingu scale-backed antbird</name>
    <dbReference type="NCBI Taxonomy" id="1566151"/>
    <lineage>
        <taxon>Eukaryota</taxon>
        <taxon>Metazoa</taxon>
        <taxon>Chordata</taxon>
        <taxon>Craniata</taxon>
        <taxon>Vertebrata</taxon>
        <taxon>Euteleostomi</taxon>
        <taxon>Archelosauria</taxon>
        <taxon>Archosauria</taxon>
        <taxon>Dinosauria</taxon>
        <taxon>Saurischia</taxon>
        <taxon>Theropoda</taxon>
        <taxon>Coelurosauria</taxon>
        <taxon>Aves</taxon>
        <taxon>Neognathae</taxon>
        <taxon>Neoaves</taxon>
        <taxon>Telluraves</taxon>
        <taxon>Australaves</taxon>
        <taxon>Passeriformes</taxon>
        <taxon>Thamnophilidae</taxon>
        <taxon>Willisornis</taxon>
    </lineage>
</organism>
<dbReference type="Proteomes" id="UP001145742">
    <property type="component" value="Unassembled WGS sequence"/>
</dbReference>
<comment type="caution">
    <text evidence="5">The sequence shown here is derived from an EMBL/GenBank/DDBJ whole genome shotgun (WGS) entry which is preliminary data.</text>
</comment>
<evidence type="ECO:0000256" key="3">
    <source>
        <dbReference type="SAM" id="Coils"/>
    </source>
</evidence>
<dbReference type="PROSITE" id="PS00636">
    <property type="entry name" value="DNAJ_1"/>
    <property type="match status" value="1"/>
</dbReference>
<dbReference type="InterPro" id="IPR007327">
    <property type="entry name" value="TPD52"/>
</dbReference>
<dbReference type="InterPro" id="IPR036869">
    <property type="entry name" value="J_dom_sf"/>
</dbReference>
<dbReference type="SMART" id="SM00271">
    <property type="entry name" value="DnaJ"/>
    <property type="match status" value="1"/>
</dbReference>